<name>A0AB34KDL9_9PEZI</name>
<dbReference type="AlphaFoldDB" id="A0AB34KDL9"/>
<keyword evidence="2" id="KW-1185">Reference proteome</keyword>
<protein>
    <submittedName>
        <fullName evidence="1">Uncharacterized protein</fullName>
    </submittedName>
</protein>
<evidence type="ECO:0000313" key="1">
    <source>
        <dbReference type="EMBL" id="KAL1583283.1"/>
    </source>
</evidence>
<accession>A0AB34KDL9</accession>
<sequence length="186" mass="20390">MTTQTPPFHRLLSFYSNRSPTPDTQTIRLQDSLHGNLALGLDFPVALAIAVGRHLYLKNTGLFSLNIHVPSVSTTQTLLDGVPVEEKESYSCSELVQLAAQNGWAGRADAVGLWALAADVGTGRIEGRDVVAFQRGTLLRDIEARRKDRSQVLPLWRGGPISVAGHSWVVGRVFGVEVYRDEGKRD</sequence>
<dbReference type="RefSeq" id="XP_069226390.1">
    <property type="nucleotide sequence ID" value="XM_069376469.1"/>
</dbReference>
<organism evidence="1 2">
    <name type="scientific">Cladosporium halotolerans</name>
    <dbReference type="NCBI Taxonomy" id="1052096"/>
    <lineage>
        <taxon>Eukaryota</taxon>
        <taxon>Fungi</taxon>
        <taxon>Dikarya</taxon>
        <taxon>Ascomycota</taxon>
        <taxon>Pezizomycotina</taxon>
        <taxon>Dothideomycetes</taxon>
        <taxon>Dothideomycetidae</taxon>
        <taxon>Cladosporiales</taxon>
        <taxon>Cladosporiaceae</taxon>
        <taxon>Cladosporium</taxon>
    </lineage>
</organism>
<dbReference type="Proteomes" id="UP000803884">
    <property type="component" value="Unassembled WGS sequence"/>
</dbReference>
<proteinExistence type="predicted"/>
<dbReference type="EMBL" id="JAAQHG020000037">
    <property type="protein sequence ID" value="KAL1583283.1"/>
    <property type="molecule type" value="Genomic_DNA"/>
</dbReference>
<reference evidence="1 2" key="1">
    <citation type="journal article" date="2020" name="Microbiol. Resour. Announc.">
        <title>Draft Genome Sequence of a Cladosporium Species Isolated from the Mesophotic Ascidian Didemnum maculosum.</title>
        <authorList>
            <person name="Gioti A."/>
            <person name="Siaperas R."/>
            <person name="Nikolaivits E."/>
            <person name="Le Goff G."/>
            <person name="Ouazzani J."/>
            <person name="Kotoulas G."/>
            <person name="Topakas E."/>
        </authorList>
    </citation>
    <scope>NUCLEOTIDE SEQUENCE [LARGE SCALE GENOMIC DNA]</scope>
    <source>
        <strain evidence="1 2">TM138-S3</strain>
    </source>
</reference>
<gene>
    <name evidence="1" type="ORF">WHR41_07865</name>
</gene>
<evidence type="ECO:0000313" key="2">
    <source>
        <dbReference type="Proteomes" id="UP000803884"/>
    </source>
</evidence>
<dbReference type="GeneID" id="96009307"/>
<comment type="caution">
    <text evidence="1">The sequence shown here is derived from an EMBL/GenBank/DDBJ whole genome shotgun (WGS) entry which is preliminary data.</text>
</comment>